<dbReference type="AlphaFoldDB" id="A0A1R3IEF6"/>
<sequence length="32" mass="3771">MEFLMRSWAGYDFMAHYGPIELGIGNEMTQFK</sequence>
<comment type="caution">
    <text evidence="1">The sequence shown here is derived from an EMBL/GenBank/DDBJ whole genome shotgun (WGS) entry which is preliminary data.</text>
</comment>
<protein>
    <submittedName>
        <fullName evidence="1">Uncharacterized protein</fullName>
    </submittedName>
</protein>
<evidence type="ECO:0000313" key="1">
    <source>
        <dbReference type="EMBL" id="OMO80972.1"/>
    </source>
</evidence>
<name>A0A1R3IEF6_9ROSI</name>
<dbReference type="Proteomes" id="UP000187203">
    <property type="component" value="Unassembled WGS sequence"/>
</dbReference>
<evidence type="ECO:0000313" key="2">
    <source>
        <dbReference type="Proteomes" id="UP000187203"/>
    </source>
</evidence>
<accession>A0A1R3IEF6</accession>
<reference evidence="2" key="1">
    <citation type="submission" date="2013-09" db="EMBL/GenBank/DDBJ databases">
        <title>Corchorus olitorius genome sequencing.</title>
        <authorList>
            <person name="Alam M."/>
            <person name="Haque M.S."/>
            <person name="Islam M.S."/>
            <person name="Emdad E.M."/>
            <person name="Islam M.M."/>
            <person name="Ahmed B."/>
            <person name="Halim A."/>
            <person name="Hossen Q.M.M."/>
            <person name="Hossain M.Z."/>
            <person name="Ahmed R."/>
            <person name="Khan M.M."/>
            <person name="Islam R."/>
            <person name="Rashid M.M."/>
            <person name="Khan S.A."/>
            <person name="Rahman M.S."/>
            <person name="Alam M."/>
            <person name="Yahiya A.S."/>
            <person name="Khan M.S."/>
            <person name="Azam M.S."/>
            <person name="Haque T."/>
            <person name="Lashkar M.Z.H."/>
            <person name="Akhand A.I."/>
            <person name="Morshed G."/>
            <person name="Roy S."/>
            <person name="Uddin K.S."/>
            <person name="Rabeya T."/>
            <person name="Hossain A.S."/>
            <person name="Chowdhury A."/>
            <person name="Snigdha A.R."/>
            <person name="Mortoza M.S."/>
            <person name="Matin S.A."/>
            <person name="Hoque S.M.E."/>
            <person name="Islam M.K."/>
            <person name="Roy D.K."/>
            <person name="Haider R."/>
            <person name="Moosa M.M."/>
            <person name="Elias S.M."/>
            <person name="Hasan A.M."/>
            <person name="Jahan S."/>
            <person name="Shafiuddin M."/>
            <person name="Mahmood N."/>
            <person name="Shommy N.S."/>
        </authorList>
    </citation>
    <scope>NUCLEOTIDE SEQUENCE [LARGE SCALE GENOMIC DNA]</scope>
    <source>
        <strain evidence="2">cv. O-4</strain>
    </source>
</reference>
<dbReference type="EMBL" id="AWUE01018362">
    <property type="protein sequence ID" value="OMO80972.1"/>
    <property type="molecule type" value="Genomic_DNA"/>
</dbReference>
<proteinExistence type="predicted"/>
<gene>
    <name evidence="1" type="ORF">COLO4_23849</name>
</gene>
<organism evidence="1 2">
    <name type="scientific">Corchorus olitorius</name>
    <dbReference type="NCBI Taxonomy" id="93759"/>
    <lineage>
        <taxon>Eukaryota</taxon>
        <taxon>Viridiplantae</taxon>
        <taxon>Streptophyta</taxon>
        <taxon>Embryophyta</taxon>
        <taxon>Tracheophyta</taxon>
        <taxon>Spermatophyta</taxon>
        <taxon>Magnoliopsida</taxon>
        <taxon>eudicotyledons</taxon>
        <taxon>Gunneridae</taxon>
        <taxon>Pentapetalae</taxon>
        <taxon>rosids</taxon>
        <taxon>malvids</taxon>
        <taxon>Malvales</taxon>
        <taxon>Malvaceae</taxon>
        <taxon>Grewioideae</taxon>
        <taxon>Apeibeae</taxon>
        <taxon>Corchorus</taxon>
    </lineage>
</organism>
<keyword evidence="2" id="KW-1185">Reference proteome</keyword>